<dbReference type="GO" id="GO:0005524">
    <property type="term" value="F:ATP binding"/>
    <property type="evidence" value="ECO:0007669"/>
    <property type="project" value="UniProtKB-KW"/>
</dbReference>
<organism evidence="10 11">
    <name type="scientific">Brevundimonas alba</name>
    <dbReference type="NCBI Taxonomy" id="74314"/>
    <lineage>
        <taxon>Bacteria</taxon>
        <taxon>Pseudomonadati</taxon>
        <taxon>Pseudomonadota</taxon>
        <taxon>Alphaproteobacteria</taxon>
        <taxon>Caulobacterales</taxon>
        <taxon>Caulobacteraceae</taxon>
        <taxon>Brevundimonas</taxon>
    </lineage>
</organism>
<evidence type="ECO:0000256" key="5">
    <source>
        <dbReference type="ARBA" id="ARBA00022741"/>
    </source>
</evidence>
<dbReference type="PANTHER" id="PTHR41523:SF7">
    <property type="entry name" value="HISTIDINE KINASE"/>
    <property type="match status" value="1"/>
</dbReference>
<dbReference type="Gene3D" id="3.30.450.20">
    <property type="entry name" value="PAS domain"/>
    <property type="match status" value="1"/>
</dbReference>
<evidence type="ECO:0000313" key="11">
    <source>
        <dbReference type="Proteomes" id="UP000587415"/>
    </source>
</evidence>
<protein>
    <recommendedName>
        <fullName evidence="2">histidine kinase</fullName>
        <ecNumber evidence="2">2.7.13.3</ecNumber>
    </recommendedName>
</protein>
<gene>
    <name evidence="10" type="ORF">GGQ87_001416</name>
</gene>
<keyword evidence="8" id="KW-1133">Transmembrane helix</keyword>
<keyword evidence="3" id="KW-0597">Phosphoprotein</keyword>
<keyword evidence="8" id="KW-0812">Transmembrane</keyword>
<dbReference type="EMBL" id="JAATJM010000001">
    <property type="protein sequence ID" value="NJC41158.1"/>
    <property type="molecule type" value="Genomic_DNA"/>
</dbReference>
<keyword evidence="11" id="KW-1185">Reference proteome</keyword>
<evidence type="ECO:0000313" key="10">
    <source>
        <dbReference type="EMBL" id="NJC41158.1"/>
    </source>
</evidence>
<dbReference type="SMART" id="SM00911">
    <property type="entry name" value="HWE_HK"/>
    <property type="match status" value="1"/>
</dbReference>
<evidence type="ECO:0000256" key="3">
    <source>
        <dbReference type="ARBA" id="ARBA00022553"/>
    </source>
</evidence>
<comment type="caution">
    <text evidence="10">The sequence shown here is derived from an EMBL/GenBank/DDBJ whole genome shotgun (WGS) entry which is preliminary data.</text>
</comment>
<keyword evidence="7" id="KW-0067">ATP-binding</keyword>
<evidence type="ECO:0000256" key="1">
    <source>
        <dbReference type="ARBA" id="ARBA00000085"/>
    </source>
</evidence>
<keyword evidence="4" id="KW-0808">Transferase</keyword>
<evidence type="ECO:0000259" key="9">
    <source>
        <dbReference type="SMART" id="SM00911"/>
    </source>
</evidence>
<dbReference type="InterPro" id="IPR036890">
    <property type="entry name" value="HATPase_C_sf"/>
</dbReference>
<evidence type="ECO:0000256" key="7">
    <source>
        <dbReference type="ARBA" id="ARBA00022840"/>
    </source>
</evidence>
<reference evidence="10 11" key="1">
    <citation type="submission" date="2020-03" db="EMBL/GenBank/DDBJ databases">
        <title>Genomic Encyclopedia of Type Strains, Phase IV (KMG-IV): sequencing the most valuable type-strain genomes for metagenomic binning, comparative biology and taxonomic classification.</title>
        <authorList>
            <person name="Goeker M."/>
        </authorList>
    </citation>
    <scope>NUCLEOTIDE SEQUENCE [LARGE SCALE GENOMIC DNA]</scope>
    <source>
        <strain evidence="10 11">DSM 4736</strain>
    </source>
</reference>
<evidence type="ECO:0000256" key="8">
    <source>
        <dbReference type="SAM" id="Phobius"/>
    </source>
</evidence>
<keyword evidence="8" id="KW-0472">Membrane</keyword>
<comment type="catalytic activity">
    <reaction evidence="1">
        <text>ATP + protein L-histidine = ADP + protein N-phospho-L-histidine.</text>
        <dbReference type="EC" id="2.7.13.3"/>
    </reaction>
</comment>
<feature type="transmembrane region" description="Helical" evidence="8">
    <location>
        <begin position="279"/>
        <end position="300"/>
    </location>
</feature>
<dbReference type="CDD" id="cd18773">
    <property type="entry name" value="PDC1_HK_sensor"/>
    <property type="match status" value="1"/>
</dbReference>
<dbReference type="Proteomes" id="UP000587415">
    <property type="component" value="Unassembled WGS sequence"/>
</dbReference>
<sequence length="548" mass="59212">MGMIRDRPASLRTVLVLFALCIILPTTLAIGGMVAWNVMQVRRSHEAELLATARSASKAVDIKMVQLKTAADALATSEPVIAQNWGAARRRIERLGLPSDSWVAVSDQAGRRLLNTSPLAGPAPPPRLPRPAGVQAALRSGRAVISDLFVGASTGQQVVAIDRAVPGDPNQKVVSLIVAPRRLLPSADELALPAGAIITIVDRSQHVIARSSGHERFQGVSATPHMKAILNRRVEDVAASRSLDGRPTVVAYSRSDLTGWTTMVVVPEGTVLQPVLRNAGAFVLLAAILLLLGIGLSRIFGNVLIRELRALEEDAVRLGHGQKVERRPGRIENVETVQSALSEASAELRQRASRQELMINELNHRVKNTLATVQGIAVQTFRQADPDAPAKFDHRLVALAAAHDLLTKTSWEPVDIRSVAEGCLEASGGDLVFTGPSILLPPHAALALCMCLHELVTNSLKYGALSSPGGKVFMSWTLTDEGEIDFLWREQGGPPVRTPERRGFGSRLVDRLVKTELGGHVEREFAPEGLVITGRFVLPDSERWRNSF</sequence>
<dbReference type="InterPro" id="IPR011102">
    <property type="entry name" value="Sig_transdc_His_kinase_HWE"/>
</dbReference>
<accession>A0A7X5YJY9</accession>
<feature type="domain" description="Signal transduction histidine kinase HWE region" evidence="9">
    <location>
        <begin position="361"/>
        <end position="437"/>
    </location>
</feature>
<dbReference type="EC" id="2.7.13.3" evidence="2"/>
<proteinExistence type="predicted"/>
<evidence type="ECO:0000256" key="4">
    <source>
        <dbReference type="ARBA" id="ARBA00022679"/>
    </source>
</evidence>
<evidence type="ECO:0000256" key="6">
    <source>
        <dbReference type="ARBA" id="ARBA00022777"/>
    </source>
</evidence>
<dbReference type="Pfam" id="PF07536">
    <property type="entry name" value="HWE_HK"/>
    <property type="match status" value="1"/>
</dbReference>
<dbReference type="Gene3D" id="3.30.565.10">
    <property type="entry name" value="Histidine kinase-like ATPase, C-terminal domain"/>
    <property type="match status" value="1"/>
</dbReference>
<evidence type="ECO:0000256" key="2">
    <source>
        <dbReference type="ARBA" id="ARBA00012438"/>
    </source>
</evidence>
<keyword evidence="6 10" id="KW-0418">Kinase</keyword>
<dbReference type="PANTHER" id="PTHR41523">
    <property type="entry name" value="TWO-COMPONENT SYSTEM SENSOR PROTEIN"/>
    <property type="match status" value="1"/>
</dbReference>
<dbReference type="CDD" id="cd18774">
    <property type="entry name" value="PDC2_HK_sensor"/>
    <property type="match status" value="1"/>
</dbReference>
<name>A0A7X5YJY9_9CAUL</name>
<dbReference type="AlphaFoldDB" id="A0A7X5YJY9"/>
<dbReference type="GO" id="GO:0004673">
    <property type="term" value="F:protein histidine kinase activity"/>
    <property type="evidence" value="ECO:0007669"/>
    <property type="project" value="UniProtKB-EC"/>
</dbReference>
<keyword evidence="5" id="KW-0547">Nucleotide-binding</keyword>